<gene>
    <name evidence="12" type="ORF">AWRI3579_g1604</name>
</gene>
<evidence type="ECO:0000256" key="5">
    <source>
        <dbReference type="ARBA" id="ARBA00022490"/>
    </source>
</evidence>
<dbReference type="InterPro" id="IPR044538">
    <property type="entry name" value="Vta1-like"/>
</dbReference>
<dbReference type="GO" id="GO:0010008">
    <property type="term" value="C:endosome membrane"/>
    <property type="evidence" value="ECO:0007669"/>
    <property type="project" value="UniProtKB-SubCell"/>
</dbReference>
<dbReference type="FunCoup" id="A0A1E5RI39">
    <property type="interactions" value="455"/>
</dbReference>
<dbReference type="Proteomes" id="UP000095728">
    <property type="component" value="Unassembled WGS sequence"/>
</dbReference>
<dbReference type="Pfam" id="PF04652">
    <property type="entry name" value="Vta1"/>
    <property type="match status" value="1"/>
</dbReference>
<comment type="subcellular location">
    <subcellularLocation>
        <location evidence="2">Cytoplasm</location>
    </subcellularLocation>
    <subcellularLocation>
        <location evidence="1">Endosome membrane</location>
        <topology evidence="1">Peripheral membrane protein</topology>
    </subcellularLocation>
</comment>
<feature type="region of interest" description="Disordered" evidence="9">
    <location>
        <begin position="189"/>
        <end position="295"/>
    </location>
</feature>
<dbReference type="InParanoid" id="A0A1E5RI39"/>
<keyword evidence="13" id="KW-1185">Reference proteome</keyword>
<dbReference type="Pfam" id="PF18097">
    <property type="entry name" value="Vta1_C"/>
    <property type="match status" value="1"/>
</dbReference>
<keyword evidence="5" id="KW-0963">Cytoplasm</keyword>
<feature type="domain" description="Vta1 C-terminal" evidence="11">
    <location>
        <begin position="307"/>
        <end position="341"/>
    </location>
</feature>
<keyword evidence="7" id="KW-0653">Protein transport</keyword>
<evidence type="ECO:0000256" key="1">
    <source>
        <dbReference type="ARBA" id="ARBA00004481"/>
    </source>
</evidence>
<reference evidence="13" key="1">
    <citation type="journal article" date="2016" name="Genome Announc.">
        <title>Genome sequences of three species of Hanseniaspora isolated from spontaneous wine fermentations.</title>
        <authorList>
            <person name="Sternes P.R."/>
            <person name="Lee D."/>
            <person name="Kutyna D.R."/>
            <person name="Borneman A.R."/>
        </authorList>
    </citation>
    <scope>NUCLEOTIDE SEQUENCE [LARGE SCALE GENOMIC DNA]</scope>
    <source>
        <strain evidence="13">AWRI3579</strain>
    </source>
</reference>
<comment type="similarity">
    <text evidence="3">Belongs to the VTA1 family.</text>
</comment>
<accession>A0A1E5RI39</accession>
<evidence type="ECO:0000256" key="3">
    <source>
        <dbReference type="ARBA" id="ARBA00007895"/>
    </source>
</evidence>
<keyword evidence="6" id="KW-0967">Endosome</keyword>
<feature type="compositionally biased region" description="Basic and acidic residues" evidence="9">
    <location>
        <begin position="206"/>
        <end position="220"/>
    </location>
</feature>
<dbReference type="InterPro" id="IPR039431">
    <property type="entry name" value="Vta1/CALS_N"/>
</dbReference>
<evidence type="ECO:0000256" key="4">
    <source>
        <dbReference type="ARBA" id="ARBA00022448"/>
    </source>
</evidence>
<evidence type="ECO:0000313" key="12">
    <source>
        <dbReference type="EMBL" id="OEJ86253.1"/>
    </source>
</evidence>
<dbReference type="AlphaFoldDB" id="A0A1E5RI39"/>
<dbReference type="PANTHER" id="PTHR46009:SF1">
    <property type="entry name" value="VACUOLAR PROTEIN SORTING-ASSOCIATED PROTEIN VTA1 HOMOLOG"/>
    <property type="match status" value="1"/>
</dbReference>
<comment type="caution">
    <text evidence="12">The sequence shown here is derived from an EMBL/GenBank/DDBJ whole genome shotgun (WGS) entry which is preliminary data.</text>
</comment>
<evidence type="ECO:0000256" key="7">
    <source>
        <dbReference type="ARBA" id="ARBA00022927"/>
    </source>
</evidence>
<dbReference type="EMBL" id="LPNM01000006">
    <property type="protein sequence ID" value="OEJ86253.1"/>
    <property type="molecule type" value="Genomic_DNA"/>
</dbReference>
<proteinExistence type="inferred from homology"/>
<protein>
    <submittedName>
        <fullName evidence="12">Vacuolar protein sorting-associated protein VTA1</fullName>
    </submittedName>
</protein>
<sequence length="351" mass="39451">MSVQDLKYVSRLLKEISDLDTQELVFVSYYMKLYVIEIILKRGIEDYKDRAIGFLDDVEGLKKTVDDSANEDEGAHAIVHDLEGKGKIYVLNFTVTLYNSLLKKQVDLEKSLDENMGHGGLGPVNSLISGFWCCIDLFAMVQETWLKEDIEAAKEVGKKTQFGKLMIKKLLVKKKCLIDKIGADEISGEIQDGQEKPQSLKSTSISEEKNNSVSEFKPENDNQEDVPENDNKEDVPDFVDEAPETSPEPALGLPSAPKFLDDSDKDELQETEIDAKQEIPTPSQAHEEHSKPLSEQEIMAMMDWATLITKAQKHSKFGISAMNYDDVDTAVTELQQALDILKILKTKESQD</sequence>
<keyword evidence="8" id="KW-0472">Membrane</keyword>
<dbReference type="InterPro" id="IPR023175">
    <property type="entry name" value="Vta1/CALS_N_sf"/>
</dbReference>
<evidence type="ECO:0000259" key="11">
    <source>
        <dbReference type="Pfam" id="PF18097"/>
    </source>
</evidence>
<dbReference type="PANTHER" id="PTHR46009">
    <property type="entry name" value="VACUOLAR PROTEIN SORTING-ASSOCIATED PROTEIN VTA1 HOMOLOG"/>
    <property type="match status" value="1"/>
</dbReference>
<evidence type="ECO:0000256" key="2">
    <source>
        <dbReference type="ARBA" id="ARBA00004496"/>
    </source>
</evidence>
<dbReference type="STRING" id="56408.A0A1E5RI39"/>
<dbReference type="Gene3D" id="1.25.40.270">
    <property type="entry name" value="Vacuolar protein sorting-associated protein vta1"/>
    <property type="match status" value="1"/>
</dbReference>
<keyword evidence="4" id="KW-0813">Transport</keyword>
<dbReference type="GO" id="GO:0032511">
    <property type="term" value="P:late endosome to vacuole transport via multivesicular body sorting pathway"/>
    <property type="evidence" value="ECO:0007669"/>
    <property type="project" value="InterPro"/>
</dbReference>
<organism evidence="12 13">
    <name type="scientific">Hanseniaspora osmophila</name>
    <dbReference type="NCBI Taxonomy" id="56408"/>
    <lineage>
        <taxon>Eukaryota</taxon>
        <taxon>Fungi</taxon>
        <taxon>Dikarya</taxon>
        <taxon>Ascomycota</taxon>
        <taxon>Saccharomycotina</taxon>
        <taxon>Saccharomycetes</taxon>
        <taxon>Saccharomycodales</taxon>
        <taxon>Saccharomycodaceae</taxon>
        <taxon>Hanseniaspora</taxon>
    </lineage>
</organism>
<dbReference type="GO" id="GO:0005771">
    <property type="term" value="C:multivesicular body"/>
    <property type="evidence" value="ECO:0007669"/>
    <property type="project" value="TreeGrafter"/>
</dbReference>
<feature type="compositionally biased region" description="Basic and acidic residues" evidence="9">
    <location>
        <begin position="259"/>
        <end position="277"/>
    </location>
</feature>
<feature type="compositionally biased region" description="Polar residues" evidence="9">
    <location>
        <begin position="196"/>
        <end position="205"/>
    </location>
</feature>
<feature type="domain" description="Vta1/callose synthase N-terminal" evidence="10">
    <location>
        <begin position="9"/>
        <end position="165"/>
    </location>
</feature>
<dbReference type="GO" id="GO:0015031">
    <property type="term" value="P:protein transport"/>
    <property type="evidence" value="ECO:0007669"/>
    <property type="project" value="UniProtKB-KW"/>
</dbReference>
<evidence type="ECO:0000313" key="13">
    <source>
        <dbReference type="Proteomes" id="UP000095728"/>
    </source>
</evidence>
<dbReference type="Gene3D" id="1.20.5.420">
    <property type="entry name" value="Immunoglobulin FC, subunit C"/>
    <property type="match status" value="1"/>
</dbReference>
<feature type="compositionally biased region" description="Basic and acidic residues" evidence="9">
    <location>
        <begin position="285"/>
        <end position="294"/>
    </location>
</feature>
<dbReference type="InterPro" id="IPR041212">
    <property type="entry name" value="Vta1_C"/>
</dbReference>
<name>A0A1E5RI39_9ASCO</name>
<evidence type="ECO:0000256" key="6">
    <source>
        <dbReference type="ARBA" id="ARBA00022753"/>
    </source>
</evidence>
<evidence type="ECO:0000259" key="10">
    <source>
        <dbReference type="Pfam" id="PF04652"/>
    </source>
</evidence>
<dbReference type="OrthoDB" id="391137at2759"/>
<evidence type="ECO:0000256" key="9">
    <source>
        <dbReference type="SAM" id="MobiDB-lite"/>
    </source>
</evidence>
<evidence type="ECO:0000256" key="8">
    <source>
        <dbReference type="ARBA" id="ARBA00023136"/>
    </source>
</evidence>